<sequence length="94" mass="9965">MKIGMKNALLLLAVILLALLPLLLINAEFGGADGAAEEAILEIDPTYEPWFNALTELPSETESMLFALQAALGAGVVGYTFGRLKGKSTQAKTQ</sequence>
<comment type="subunit">
    <text evidence="10">Forms an energy-coupling factor (ECF) transporter complex composed of an ATP-binding protein (A component, CbiO), a transmembrane protein (T component, CbiQ) and 2 possible substrate-capture proteins (S components, CbiM and CbiN) of unknown stoichimetry.</text>
</comment>
<feature type="transmembrane region" description="Helical" evidence="10">
    <location>
        <begin position="64"/>
        <end position="82"/>
    </location>
</feature>
<reference evidence="11 12" key="1">
    <citation type="journal article" date="2015" name="Int. J. Syst. Evol. Microbiol.">
        <title>Tumebacillus algifaecis sp. nov., isolated from decomposing algal scum.</title>
        <authorList>
            <person name="Wu Y.F."/>
            <person name="Zhang B."/>
            <person name="Xing P."/>
            <person name="Wu Q.L."/>
            <person name="Liu S.J."/>
        </authorList>
    </citation>
    <scope>NUCLEOTIDE SEQUENCE [LARGE SCALE GENOMIC DNA]</scope>
    <source>
        <strain evidence="11 12">THMBR28</strain>
    </source>
</reference>
<evidence type="ECO:0000313" key="12">
    <source>
        <dbReference type="Proteomes" id="UP000214688"/>
    </source>
</evidence>
<dbReference type="Pfam" id="PF02553">
    <property type="entry name" value="CbiN"/>
    <property type="match status" value="1"/>
</dbReference>
<evidence type="ECO:0000256" key="2">
    <source>
        <dbReference type="ARBA" id="ARBA00022448"/>
    </source>
</evidence>
<protein>
    <recommendedName>
        <fullName evidence="10">Cobalt transport protein CbiN</fullName>
    </recommendedName>
    <alternativeName>
        <fullName evidence="10">Energy-coupling factor transporter probable substrate-capture protein CbiN</fullName>
        <shortName evidence="10">ECF transporter S component CbiN</shortName>
    </alternativeName>
</protein>
<evidence type="ECO:0000256" key="1">
    <source>
        <dbReference type="ARBA" id="ARBA00022426"/>
    </source>
</evidence>
<keyword evidence="3 10" id="KW-1003">Cell membrane</keyword>
<gene>
    <name evidence="10" type="primary">cbiN</name>
    <name evidence="11" type="ORF">CIG75_01055</name>
</gene>
<keyword evidence="6 10" id="KW-1133">Transmembrane helix</keyword>
<organism evidence="11 12">
    <name type="scientific">Tumebacillus algifaecis</name>
    <dbReference type="NCBI Taxonomy" id="1214604"/>
    <lineage>
        <taxon>Bacteria</taxon>
        <taxon>Bacillati</taxon>
        <taxon>Bacillota</taxon>
        <taxon>Bacilli</taxon>
        <taxon>Bacillales</taxon>
        <taxon>Alicyclobacillaceae</taxon>
        <taxon>Tumebacillus</taxon>
    </lineage>
</organism>
<evidence type="ECO:0000256" key="10">
    <source>
        <dbReference type="HAMAP-Rule" id="MF_00330"/>
    </source>
</evidence>
<dbReference type="NCBIfam" id="NF002780">
    <property type="entry name" value="PRK02898.1"/>
    <property type="match status" value="1"/>
</dbReference>
<dbReference type="KEGG" id="tab:CIG75_01055"/>
<dbReference type="GO" id="GO:0005886">
    <property type="term" value="C:plasma membrane"/>
    <property type="evidence" value="ECO:0007669"/>
    <property type="project" value="UniProtKB-SubCell"/>
</dbReference>
<dbReference type="PANTHER" id="PTHR38662:SF1">
    <property type="entry name" value="COBALT TRANSPORT PROTEIN CBIN"/>
    <property type="match status" value="1"/>
</dbReference>
<proteinExistence type="inferred from homology"/>
<comment type="similarity">
    <text evidence="10">Belongs to the CbiN family.</text>
</comment>
<keyword evidence="8 10" id="KW-0472">Membrane</keyword>
<accession>A0A223CWM4</accession>
<keyword evidence="2 10" id="KW-0813">Transport</keyword>
<name>A0A223CWM4_9BACL</name>
<evidence type="ECO:0000256" key="5">
    <source>
        <dbReference type="ARBA" id="ARBA00022692"/>
    </source>
</evidence>
<dbReference type="RefSeq" id="WP_094234961.1">
    <property type="nucleotide sequence ID" value="NZ_CP022657.1"/>
</dbReference>
<keyword evidence="12" id="KW-1185">Reference proteome</keyword>
<dbReference type="UniPathway" id="UPA00148"/>
<dbReference type="Proteomes" id="UP000214688">
    <property type="component" value="Chromosome"/>
</dbReference>
<dbReference type="AlphaFoldDB" id="A0A223CWM4"/>
<evidence type="ECO:0000256" key="9">
    <source>
        <dbReference type="ARBA" id="ARBA00023285"/>
    </source>
</evidence>
<evidence type="ECO:0000256" key="8">
    <source>
        <dbReference type="ARBA" id="ARBA00023136"/>
    </source>
</evidence>
<keyword evidence="5 10" id="KW-0812">Transmembrane</keyword>
<dbReference type="HAMAP" id="MF_00330">
    <property type="entry name" value="CbiN"/>
    <property type="match status" value="1"/>
</dbReference>
<comment type="caution">
    <text evidence="10">Lacks conserved residue(s) required for the propagation of feature annotation.</text>
</comment>
<dbReference type="EMBL" id="CP022657">
    <property type="protein sequence ID" value="ASS73701.1"/>
    <property type="molecule type" value="Genomic_DNA"/>
</dbReference>
<keyword evidence="1 10" id="KW-0171">Cobalt transport</keyword>
<evidence type="ECO:0000256" key="7">
    <source>
        <dbReference type="ARBA" id="ARBA00023065"/>
    </source>
</evidence>
<evidence type="ECO:0000256" key="3">
    <source>
        <dbReference type="ARBA" id="ARBA00022475"/>
    </source>
</evidence>
<dbReference type="InterPro" id="IPR003705">
    <property type="entry name" value="CbiN"/>
</dbReference>
<keyword evidence="4 10" id="KW-0169">Cobalamin biosynthesis</keyword>
<dbReference type="GO" id="GO:0015087">
    <property type="term" value="F:cobalt ion transmembrane transporter activity"/>
    <property type="evidence" value="ECO:0007669"/>
    <property type="project" value="UniProtKB-UniRule"/>
</dbReference>
<keyword evidence="9 10" id="KW-0170">Cobalt</keyword>
<evidence type="ECO:0000313" key="11">
    <source>
        <dbReference type="EMBL" id="ASS73701.1"/>
    </source>
</evidence>
<evidence type="ECO:0000256" key="4">
    <source>
        <dbReference type="ARBA" id="ARBA00022573"/>
    </source>
</evidence>
<evidence type="ECO:0000256" key="6">
    <source>
        <dbReference type="ARBA" id="ARBA00022989"/>
    </source>
</evidence>
<dbReference type="PANTHER" id="PTHR38662">
    <property type="entry name" value="COBALT TRANSPORT PROTEIN CBIN"/>
    <property type="match status" value="1"/>
</dbReference>
<keyword evidence="7 10" id="KW-0406">Ion transport</keyword>
<comment type="subcellular location">
    <subcellularLocation>
        <location evidence="10">Cell membrane</location>
        <topology evidence="10">Multi-pass membrane protein</topology>
    </subcellularLocation>
</comment>
<dbReference type="GO" id="GO:0009236">
    <property type="term" value="P:cobalamin biosynthetic process"/>
    <property type="evidence" value="ECO:0007669"/>
    <property type="project" value="UniProtKB-UniRule"/>
</dbReference>
<comment type="pathway">
    <text evidence="10">Cofactor biosynthesis; adenosylcobalamin biosynthesis.</text>
</comment>
<comment type="function">
    <text evidence="10">Part of the energy-coupling factor (ECF) transporter complex CbiMNOQ involved in cobalt import.</text>
</comment>